<feature type="compositionally biased region" description="Basic residues" evidence="1">
    <location>
        <begin position="231"/>
        <end position="242"/>
    </location>
</feature>
<name>A0A284QVR5_ARMOS</name>
<feature type="compositionally biased region" description="Basic residues" evidence="1">
    <location>
        <begin position="110"/>
        <end position="120"/>
    </location>
</feature>
<dbReference type="SMART" id="SM01406">
    <property type="entry name" value="PAPA-1"/>
    <property type="match status" value="1"/>
</dbReference>
<evidence type="ECO:0000256" key="1">
    <source>
        <dbReference type="SAM" id="MobiDB-lite"/>
    </source>
</evidence>
<feature type="compositionally biased region" description="Low complexity" evidence="1">
    <location>
        <begin position="244"/>
        <end position="255"/>
    </location>
</feature>
<dbReference type="InterPro" id="IPR029523">
    <property type="entry name" value="INO80B/Ies2"/>
</dbReference>
<feature type="compositionally biased region" description="Acidic residues" evidence="1">
    <location>
        <begin position="261"/>
        <end position="273"/>
    </location>
</feature>
<feature type="compositionally biased region" description="Basic and acidic residues" evidence="1">
    <location>
        <begin position="303"/>
        <end position="335"/>
    </location>
</feature>
<organism evidence="3 4">
    <name type="scientific">Armillaria ostoyae</name>
    <name type="common">Armillaria root rot fungus</name>
    <dbReference type="NCBI Taxonomy" id="47428"/>
    <lineage>
        <taxon>Eukaryota</taxon>
        <taxon>Fungi</taxon>
        <taxon>Dikarya</taxon>
        <taxon>Basidiomycota</taxon>
        <taxon>Agaricomycotina</taxon>
        <taxon>Agaricomycetes</taxon>
        <taxon>Agaricomycetidae</taxon>
        <taxon>Agaricales</taxon>
        <taxon>Marasmiineae</taxon>
        <taxon>Physalacriaceae</taxon>
        <taxon>Armillaria</taxon>
    </lineage>
</organism>
<accession>A0A284QVR5</accession>
<dbReference type="OrthoDB" id="2021186at2759"/>
<evidence type="ECO:0000313" key="4">
    <source>
        <dbReference type="Proteomes" id="UP000219338"/>
    </source>
</evidence>
<feature type="domain" description="INO80 complex subunit B-like conserved region" evidence="2">
    <location>
        <begin position="200"/>
        <end position="297"/>
    </location>
</feature>
<gene>
    <name evidence="3" type="ORF">ARMOST_03869</name>
</gene>
<feature type="compositionally biased region" description="Acidic residues" evidence="1">
    <location>
        <begin position="129"/>
        <end position="142"/>
    </location>
</feature>
<feature type="compositionally biased region" description="Acidic residues" evidence="1">
    <location>
        <begin position="1"/>
        <end position="69"/>
    </location>
</feature>
<evidence type="ECO:0000313" key="3">
    <source>
        <dbReference type="EMBL" id="SJL00556.1"/>
    </source>
</evidence>
<dbReference type="Proteomes" id="UP000219338">
    <property type="component" value="Unassembled WGS sequence"/>
</dbReference>
<feature type="region of interest" description="Disordered" evidence="1">
    <location>
        <begin position="1"/>
        <end position="278"/>
    </location>
</feature>
<dbReference type="EMBL" id="FUEG01000002">
    <property type="protein sequence ID" value="SJL00556.1"/>
    <property type="molecule type" value="Genomic_DNA"/>
</dbReference>
<dbReference type="InterPro" id="IPR006880">
    <property type="entry name" value="INO80B_C"/>
</dbReference>
<keyword evidence="4" id="KW-1185">Reference proteome</keyword>
<dbReference type="GO" id="GO:0006338">
    <property type="term" value="P:chromatin remodeling"/>
    <property type="evidence" value="ECO:0007669"/>
    <property type="project" value="InterPro"/>
</dbReference>
<reference evidence="4" key="1">
    <citation type="journal article" date="2017" name="Nat. Ecol. Evol.">
        <title>Genome expansion and lineage-specific genetic innovations in the forest pathogenic fungi Armillaria.</title>
        <authorList>
            <person name="Sipos G."/>
            <person name="Prasanna A.N."/>
            <person name="Walter M.C."/>
            <person name="O'Connor E."/>
            <person name="Balint B."/>
            <person name="Krizsan K."/>
            <person name="Kiss B."/>
            <person name="Hess J."/>
            <person name="Varga T."/>
            <person name="Slot J."/>
            <person name="Riley R."/>
            <person name="Boka B."/>
            <person name="Rigling D."/>
            <person name="Barry K."/>
            <person name="Lee J."/>
            <person name="Mihaltcheva S."/>
            <person name="LaButti K."/>
            <person name="Lipzen A."/>
            <person name="Waldron R."/>
            <person name="Moloney N.M."/>
            <person name="Sperisen C."/>
            <person name="Kredics L."/>
            <person name="Vagvoelgyi C."/>
            <person name="Patrignani A."/>
            <person name="Fitzpatrick D."/>
            <person name="Nagy I."/>
            <person name="Doyle S."/>
            <person name="Anderson J.B."/>
            <person name="Grigoriev I.V."/>
            <person name="Gueldener U."/>
            <person name="Muensterkoetter M."/>
            <person name="Nagy L.G."/>
        </authorList>
    </citation>
    <scope>NUCLEOTIDE SEQUENCE [LARGE SCALE GENOMIC DNA]</scope>
    <source>
        <strain evidence="4">C18/9</strain>
    </source>
</reference>
<feature type="region of interest" description="Disordered" evidence="1">
    <location>
        <begin position="291"/>
        <end position="335"/>
    </location>
</feature>
<sequence length="397" mass="44035">MRRNEVEDEVDMEAADDDAERYEGDSPEEEDGDEPEEEEEDDPVGVTVLDEEDAQSNDDDAIVEEEDDQLSYTSSQPAQSSRLKIKLKLPTVPSSTSNTATPAPEEYQRPPKRSSARTRRIVPDSYLESSEDDDNNDDDDDERSMSPESESTPQASPSKKRLTSRQAVLANVVDSSHVSLDRDTAVSVGKGRKKQLNETELALRREETARKRKNLSEKKLEDEKVETINRLLKKQTRPRGGKRNGTTTGTGTPSGVKAQNDSDEEAMEVEGSTEEPLPAPIVPVMYRWISSSRPPTVDPSPGAEEKMDVDDKVSEEKMDVDGTAEEEKTDSNEEKKMILTFSVPPSLLPEGGAHPPAPPKPIPKCNVEGCQLNRKYRLVRNWDMGACGMAHLKLLQA</sequence>
<dbReference type="PANTHER" id="PTHR21561">
    <property type="entry name" value="INO80 COMPLEX SUBUNIT B"/>
    <property type="match status" value="1"/>
</dbReference>
<dbReference type="PANTHER" id="PTHR21561:SF12">
    <property type="entry name" value="INO80 COMPLEX SUBUNIT B"/>
    <property type="match status" value="1"/>
</dbReference>
<evidence type="ECO:0000259" key="2">
    <source>
        <dbReference type="SMART" id="SM01406"/>
    </source>
</evidence>
<feature type="compositionally biased region" description="Polar residues" evidence="1">
    <location>
        <begin position="92"/>
        <end position="101"/>
    </location>
</feature>
<protein>
    <recommendedName>
        <fullName evidence="2">INO80 complex subunit B-like conserved region domain-containing protein</fullName>
    </recommendedName>
</protein>
<dbReference type="STRING" id="47428.A0A284QVR5"/>
<dbReference type="Pfam" id="PF04795">
    <property type="entry name" value="PAPA-1"/>
    <property type="match status" value="1"/>
</dbReference>
<proteinExistence type="predicted"/>
<feature type="compositionally biased region" description="Basic and acidic residues" evidence="1">
    <location>
        <begin position="195"/>
        <end position="227"/>
    </location>
</feature>
<feature type="compositionally biased region" description="Polar residues" evidence="1">
    <location>
        <begin position="70"/>
        <end position="82"/>
    </location>
</feature>
<dbReference type="AlphaFoldDB" id="A0A284QVR5"/>
<dbReference type="OMA" id="MYRWIST"/>
<dbReference type="GO" id="GO:0031011">
    <property type="term" value="C:Ino80 complex"/>
    <property type="evidence" value="ECO:0007669"/>
    <property type="project" value="InterPro"/>
</dbReference>